<evidence type="ECO:0000256" key="3">
    <source>
        <dbReference type="ARBA" id="ARBA00022483"/>
    </source>
</evidence>
<feature type="domain" description="Exocyst complex subunit Exo70 C-terminal" evidence="5">
    <location>
        <begin position="247"/>
        <end position="581"/>
    </location>
</feature>
<dbReference type="EMBL" id="JANAWD010000136">
    <property type="protein sequence ID" value="KAJ3485955.1"/>
    <property type="molecule type" value="Genomic_DNA"/>
</dbReference>
<comment type="subcellular location">
    <subcellularLocation>
        <location evidence="4">Bud</location>
    </subcellularLocation>
    <subcellularLocation>
        <location evidence="4">Bud neck</location>
    </subcellularLocation>
</comment>
<reference evidence="6" key="1">
    <citation type="submission" date="2022-07" db="EMBL/GenBank/DDBJ databases">
        <title>Genome Sequence of Physisporinus lineatus.</title>
        <authorList>
            <person name="Buettner E."/>
        </authorList>
    </citation>
    <scope>NUCLEOTIDE SEQUENCE</scope>
    <source>
        <strain evidence="6">VT162</strain>
    </source>
</reference>
<evidence type="ECO:0000256" key="4">
    <source>
        <dbReference type="RuleBase" id="RU365026"/>
    </source>
</evidence>
<comment type="function">
    <text evidence="4">Involved in the secretory pathway as part of the exocyst complex which tethers secretory vesicles to the sites of exocytosis. Also plays a role in the assembly of the exocyst.</text>
</comment>
<keyword evidence="4" id="KW-0653">Protein transport</keyword>
<keyword evidence="7" id="KW-1185">Reference proteome</keyword>
<dbReference type="SUPFAM" id="SSF74788">
    <property type="entry name" value="Cullin repeat-like"/>
    <property type="match status" value="1"/>
</dbReference>
<keyword evidence="2 4" id="KW-0813">Transport</keyword>
<name>A0AAD5V9W9_9APHY</name>
<comment type="similarity">
    <text evidence="1 4">Belongs to the EXO70 family.</text>
</comment>
<dbReference type="GO" id="GO:0005546">
    <property type="term" value="F:phosphatidylinositol-4,5-bisphosphate binding"/>
    <property type="evidence" value="ECO:0007669"/>
    <property type="project" value="InterPro"/>
</dbReference>
<dbReference type="PANTHER" id="PTHR12542">
    <property type="entry name" value="EXOCYST COMPLEX PROTEIN EXO70"/>
    <property type="match status" value="1"/>
</dbReference>
<sequence>MDHHLVAILSGFDTRLVKLEKAILPLYNSTQLLTRRGNNIESALQKMDEIASNQEGIAAEEALILRGPQPGNLDEYRDVLERLNASVAFKAMGDYRDPVSIYNFRVTAHAHARAHPIKARLFETGVKKLSQLYTKLVAEGSSGSPPNGPEFQFQPFPSDLFTELHPLVEFLRTLPLPPTHPSHPAASAIQNTLREAQKGYADMRGSWCLKCLEMYAKRVVERSETLDGVLAGRELGKWVDDLLYTAEIEYKLLTELAPLPSNIESTFVTLVTPLLNLFTSTASSLSSLIKRSLLKNAFLALSATANLSAVQETWDDVMVRRSGRKENELKDAITTIRSACLRSFPEFIADIRAAALGKGGEVSTGLADFTLSVYFLTILVMIMLQDAIGPALQSLGDGNWKMGEGVQVGKGGKSGETDERTLIEHYLHDVVNSTITSLLTLSRTNKRPAFGSIFLLNNISYLRTSLIVSPRVDIVSLLSRPTQELLNSNFRIAKAGYFDSNFTLMMQALADDGQKSNTAVKEKFTRFYDLLDENAERHKLARVLQDDEDSREAICEEAVKMVVPSLQRFTQKSTGKGFSKSRAPSLMIITLVAYVLDSISQIHRNVCISSMCYQNITDFMLFTDIKMSNDEVEKVIRSFYAEGDVKVVPPAERTANNMLIQAGWSR</sequence>
<organism evidence="6 7">
    <name type="scientific">Meripilus lineatus</name>
    <dbReference type="NCBI Taxonomy" id="2056292"/>
    <lineage>
        <taxon>Eukaryota</taxon>
        <taxon>Fungi</taxon>
        <taxon>Dikarya</taxon>
        <taxon>Basidiomycota</taxon>
        <taxon>Agaricomycotina</taxon>
        <taxon>Agaricomycetes</taxon>
        <taxon>Polyporales</taxon>
        <taxon>Meripilaceae</taxon>
        <taxon>Meripilus</taxon>
    </lineage>
</organism>
<evidence type="ECO:0000313" key="7">
    <source>
        <dbReference type="Proteomes" id="UP001212997"/>
    </source>
</evidence>
<dbReference type="Pfam" id="PF03081">
    <property type="entry name" value="Exo70_C"/>
    <property type="match status" value="1"/>
</dbReference>
<dbReference type="GO" id="GO:0006887">
    <property type="term" value="P:exocytosis"/>
    <property type="evidence" value="ECO:0007669"/>
    <property type="project" value="UniProtKB-KW"/>
</dbReference>
<dbReference type="AlphaFoldDB" id="A0AAD5V9W9"/>
<evidence type="ECO:0000313" key="6">
    <source>
        <dbReference type="EMBL" id="KAJ3485955.1"/>
    </source>
</evidence>
<keyword evidence="3 4" id="KW-0268">Exocytosis</keyword>
<comment type="caution">
    <text evidence="6">The sequence shown here is derived from an EMBL/GenBank/DDBJ whole genome shotgun (WGS) entry which is preliminary data.</text>
</comment>
<evidence type="ECO:0000259" key="5">
    <source>
        <dbReference type="Pfam" id="PF03081"/>
    </source>
</evidence>
<dbReference type="InterPro" id="IPR046364">
    <property type="entry name" value="Exo70_C"/>
</dbReference>
<dbReference type="InterPro" id="IPR004140">
    <property type="entry name" value="Exo70"/>
</dbReference>
<dbReference type="PANTHER" id="PTHR12542:SF41">
    <property type="entry name" value="EXOCYST COMPLEX COMPONENT 7"/>
    <property type="match status" value="1"/>
</dbReference>
<evidence type="ECO:0000256" key="2">
    <source>
        <dbReference type="ARBA" id="ARBA00022448"/>
    </source>
</evidence>
<protein>
    <recommendedName>
        <fullName evidence="4">Exocyst complex protein EXO70</fullName>
    </recommendedName>
</protein>
<dbReference type="Proteomes" id="UP001212997">
    <property type="component" value="Unassembled WGS sequence"/>
</dbReference>
<dbReference type="GO" id="GO:0005935">
    <property type="term" value="C:cellular bud neck"/>
    <property type="evidence" value="ECO:0007669"/>
    <property type="project" value="UniProtKB-SubCell"/>
</dbReference>
<gene>
    <name evidence="6" type="ORF">NLI96_g4577</name>
</gene>
<dbReference type="InterPro" id="IPR016159">
    <property type="entry name" value="Cullin_repeat-like_dom_sf"/>
</dbReference>
<dbReference type="Gene3D" id="1.20.1280.170">
    <property type="entry name" value="Exocyst complex component Exo70"/>
    <property type="match status" value="1"/>
</dbReference>
<accession>A0AAD5V9W9</accession>
<proteinExistence type="inferred from homology"/>
<evidence type="ECO:0000256" key="1">
    <source>
        <dbReference type="ARBA" id="ARBA00006756"/>
    </source>
</evidence>
<dbReference type="GO" id="GO:0015031">
    <property type="term" value="P:protein transport"/>
    <property type="evidence" value="ECO:0007669"/>
    <property type="project" value="UniProtKB-KW"/>
</dbReference>
<dbReference type="GO" id="GO:0000145">
    <property type="term" value="C:exocyst"/>
    <property type="evidence" value="ECO:0007669"/>
    <property type="project" value="InterPro"/>
</dbReference>